<evidence type="ECO:0000313" key="11">
    <source>
        <dbReference type="Proteomes" id="UP000192578"/>
    </source>
</evidence>
<evidence type="ECO:0000256" key="5">
    <source>
        <dbReference type="ARBA" id="ARBA00023134"/>
    </source>
</evidence>
<dbReference type="InterPro" id="IPR025662">
    <property type="entry name" value="Sigma_54_int_dom_ATP-bd_1"/>
</dbReference>
<feature type="region of interest" description="Disordered" evidence="8">
    <location>
        <begin position="76"/>
        <end position="142"/>
    </location>
</feature>
<proteinExistence type="inferred from homology"/>
<evidence type="ECO:0000256" key="7">
    <source>
        <dbReference type="RuleBase" id="RU004560"/>
    </source>
</evidence>
<dbReference type="InterPro" id="IPR030379">
    <property type="entry name" value="G_SEPTIN_dom"/>
</dbReference>
<keyword evidence="11" id="KW-1185">Reference proteome</keyword>
<feature type="compositionally biased region" description="Low complexity" evidence="8">
    <location>
        <begin position="78"/>
        <end position="93"/>
    </location>
</feature>
<comment type="subcellular location">
    <subcellularLocation>
        <location evidence="1">Cleavage furrow</location>
    </subcellularLocation>
</comment>
<organism evidence="10 11">
    <name type="scientific">Hypsibius exemplaris</name>
    <name type="common">Freshwater tardigrade</name>
    <dbReference type="NCBI Taxonomy" id="2072580"/>
    <lineage>
        <taxon>Eukaryota</taxon>
        <taxon>Metazoa</taxon>
        <taxon>Ecdysozoa</taxon>
        <taxon>Tardigrada</taxon>
        <taxon>Eutardigrada</taxon>
        <taxon>Parachela</taxon>
        <taxon>Hypsibioidea</taxon>
        <taxon>Hypsibiidae</taxon>
        <taxon>Hypsibius</taxon>
    </lineage>
</organism>
<feature type="region of interest" description="Disordered" evidence="8">
    <location>
        <begin position="451"/>
        <end position="481"/>
    </location>
</feature>
<evidence type="ECO:0000256" key="3">
    <source>
        <dbReference type="ARBA" id="ARBA00022741"/>
    </source>
</evidence>
<dbReference type="GO" id="GO:0005525">
    <property type="term" value="F:GTP binding"/>
    <property type="evidence" value="ECO:0007669"/>
    <property type="project" value="UniProtKB-KW"/>
</dbReference>
<evidence type="ECO:0000256" key="2">
    <source>
        <dbReference type="ARBA" id="ARBA00022618"/>
    </source>
</evidence>
<dbReference type="GO" id="GO:0005856">
    <property type="term" value="C:cytoskeleton"/>
    <property type="evidence" value="ECO:0007669"/>
    <property type="project" value="UniProtKB-ARBA"/>
</dbReference>
<evidence type="ECO:0000256" key="6">
    <source>
        <dbReference type="ARBA" id="ARBA00023306"/>
    </source>
</evidence>
<feature type="compositionally biased region" description="Low complexity" evidence="8">
    <location>
        <begin position="570"/>
        <end position="593"/>
    </location>
</feature>
<keyword evidence="4" id="KW-0175">Coiled coil</keyword>
<comment type="similarity">
    <text evidence="7">Belongs to the TRAFAC class TrmE-Era-EngA-EngB-Septin-like GTPase superfamily. Septin GTPase family.</text>
</comment>
<dbReference type="Pfam" id="PF00735">
    <property type="entry name" value="Septin"/>
    <property type="match status" value="1"/>
</dbReference>
<dbReference type="Gene3D" id="3.40.50.300">
    <property type="entry name" value="P-loop containing nucleotide triphosphate hydrolases"/>
    <property type="match status" value="1"/>
</dbReference>
<dbReference type="FunFam" id="3.40.50.300:FF:000162">
    <property type="entry name" value="septin-7 isoform X1"/>
    <property type="match status" value="1"/>
</dbReference>
<keyword evidence="2" id="KW-0132">Cell division</keyword>
<evidence type="ECO:0000256" key="1">
    <source>
        <dbReference type="ARBA" id="ARBA00004626"/>
    </source>
</evidence>
<evidence type="ECO:0000256" key="8">
    <source>
        <dbReference type="SAM" id="MobiDB-lite"/>
    </source>
</evidence>
<feature type="domain" description="Septin-type G" evidence="9">
    <location>
        <begin position="165"/>
        <end position="450"/>
    </location>
</feature>
<feature type="compositionally biased region" description="Low complexity" evidence="8">
    <location>
        <begin position="108"/>
        <end position="131"/>
    </location>
</feature>
<protein>
    <submittedName>
        <fullName evidence="10">Protein peanut</fullName>
    </submittedName>
</protein>
<name>A0A9X6NEL1_HYPEX</name>
<accession>A0A9X6NEL1</accession>
<feature type="region of interest" description="Disordered" evidence="8">
    <location>
        <begin position="570"/>
        <end position="608"/>
    </location>
</feature>
<sequence length="608" mass="68056">MDRVPVIKHAARLRGRKSYVRRVHHTIRHRPQCFLLPSHPKVETPRGSHLLPFAKMPPAPNGNVVLPSLRRTYQAPTSLNGSSVNAASSGSSSPFTQFGRSNVGHFTHSGSPGPSPSLHSAPSSHAASPAPERAPTSSATLSAVPGKYNGYADLPNQIYRRTVRKGFALNLLVVGETGTGKSTFINSLFSSDIYDGKESLGISNRIGQTIQVEKTRVTLMEKGVQVRLTIVDVPGFGHYVDNSNTWNSVVAYIDKRYHEYLEREMSVKRNLESQLDDRVHCCLYFIAPNGHGLRPLDISAMKALGTKVNVIPVIGRADTLTSDECREFKEKIRRELKEHDIKLYDFPAENDPDADEEDELKPTRNGHSKEPNAKALLPFAVIGSNTFIENKDGRKVRGRKYPWGTVEIDNSDHCDFTVLRRLLLRIHLSDLMDVTDQVHYENYRCEYFNKQNGPNARSTVDGGAAKESQHHQRSPLAQLEAEQKDMDARITRMKTEMQTIFDQKVREKERKLEETEKDLEKKYGNWDRDYEASGSGWSRNAGSTSCKKKALGETFPNLYAILQDELLRSNASDTNSSSGSPSNTAQLGTTMLKKSTKSKKSFLEKNFL</sequence>
<dbReference type="CDD" id="cd01850">
    <property type="entry name" value="CDC_Septin"/>
    <property type="match status" value="1"/>
</dbReference>
<dbReference type="PANTHER" id="PTHR18884">
    <property type="entry name" value="SEPTIN"/>
    <property type="match status" value="1"/>
</dbReference>
<keyword evidence="5 7" id="KW-0342">GTP-binding</keyword>
<keyword evidence="3 7" id="KW-0547">Nucleotide-binding</keyword>
<dbReference type="PROSITE" id="PS51719">
    <property type="entry name" value="G_SEPTIN"/>
    <property type="match status" value="1"/>
</dbReference>
<dbReference type="AlphaFoldDB" id="A0A9X6NEL1"/>
<feature type="region of interest" description="Disordered" evidence="8">
    <location>
        <begin position="346"/>
        <end position="371"/>
    </location>
</feature>
<dbReference type="SUPFAM" id="SSF52540">
    <property type="entry name" value="P-loop containing nucleoside triphosphate hydrolases"/>
    <property type="match status" value="1"/>
</dbReference>
<dbReference type="GO" id="GO:0032154">
    <property type="term" value="C:cleavage furrow"/>
    <property type="evidence" value="ECO:0007669"/>
    <property type="project" value="UniProtKB-SubCell"/>
</dbReference>
<dbReference type="InterPro" id="IPR027417">
    <property type="entry name" value="P-loop_NTPase"/>
</dbReference>
<reference evidence="11" key="1">
    <citation type="submission" date="2017-01" db="EMBL/GenBank/DDBJ databases">
        <title>Comparative genomics of anhydrobiosis in the tardigrade Hypsibius dujardini.</title>
        <authorList>
            <person name="Yoshida Y."/>
            <person name="Koutsovoulos G."/>
            <person name="Laetsch D."/>
            <person name="Stevens L."/>
            <person name="Kumar S."/>
            <person name="Horikawa D."/>
            <person name="Ishino K."/>
            <person name="Komine S."/>
            <person name="Tomita M."/>
            <person name="Blaxter M."/>
            <person name="Arakawa K."/>
        </authorList>
    </citation>
    <scope>NUCLEOTIDE SEQUENCE [LARGE SCALE GENOMIC DNA]</scope>
    <source>
        <strain evidence="11">Z151</strain>
    </source>
</reference>
<dbReference type="Proteomes" id="UP000192578">
    <property type="component" value="Unassembled WGS sequence"/>
</dbReference>
<dbReference type="PROSITE" id="PS00675">
    <property type="entry name" value="SIGMA54_INTERACT_1"/>
    <property type="match status" value="1"/>
</dbReference>
<evidence type="ECO:0000313" key="10">
    <source>
        <dbReference type="EMBL" id="OWA52725.1"/>
    </source>
</evidence>
<evidence type="ECO:0000256" key="4">
    <source>
        <dbReference type="ARBA" id="ARBA00023054"/>
    </source>
</evidence>
<gene>
    <name evidence="10" type="ORF">BV898_17171</name>
</gene>
<evidence type="ECO:0000259" key="9">
    <source>
        <dbReference type="PROSITE" id="PS51719"/>
    </source>
</evidence>
<dbReference type="InterPro" id="IPR016491">
    <property type="entry name" value="Septin"/>
</dbReference>
<dbReference type="EMBL" id="MTYJ01000283">
    <property type="protein sequence ID" value="OWA52725.1"/>
    <property type="molecule type" value="Genomic_DNA"/>
</dbReference>
<feature type="compositionally biased region" description="Acidic residues" evidence="8">
    <location>
        <begin position="348"/>
        <end position="359"/>
    </location>
</feature>
<comment type="caution">
    <text evidence="10">The sequence shown here is derived from an EMBL/GenBank/DDBJ whole genome shotgun (WGS) entry which is preliminary data.</text>
</comment>
<dbReference type="GO" id="GO:0051301">
    <property type="term" value="P:cell division"/>
    <property type="evidence" value="ECO:0007669"/>
    <property type="project" value="UniProtKB-KW"/>
</dbReference>
<dbReference type="OrthoDB" id="416553at2759"/>
<keyword evidence="6" id="KW-0131">Cell cycle</keyword>